<feature type="signal peptide" evidence="3">
    <location>
        <begin position="1"/>
        <end position="17"/>
    </location>
</feature>
<dbReference type="InterPro" id="IPR014756">
    <property type="entry name" value="Ig_E-set"/>
</dbReference>
<dbReference type="Pfam" id="PF07250">
    <property type="entry name" value="Glyoxal_oxid_N"/>
    <property type="match status" value="1"/>
</dbReference>
<dbReference type="Pfam" id="PF09118">
    <property type="entry name" value="GO-like_E_set"/>
    <property type="match status" value="1"/>
</dbReference>
<feature type="domain" description="F5/8 type C" evidence="4">
    <location>
        <begin position="44"/>
        <end position="183"/>
    </location>
</feature>
<dbReference type="InterPro" id="IPR009880">
    <property type="entry name" value="Glyoxal_oxidase_N"/>
</dbReference>
<organism evidence="5">
    <name type="scientific">Penicillium chrysogenum</name>
    <name type="common">Penicillium notatum</name>
    <dbReference type="NCBI Taxonomy" id="5076"/>
    <lineage>
        <taxon>Eukaryota</taxon>
        <taxon>Fungi</taxon>
        <taxon>Dikarya</taxon>
        <taxon>Ascomycota</taxon>
        <taxon>Pezizomycotina</taxon>
        <taxon>Eurotiomycetes</taxon>
        <taxon>Eurotiomycetidae</taxon>
        <taxon>Eurotiales</taxon>
        <taxon>Aspergillaceae</taxon>
        <taxon>Penicillium</taxon>
        <taxon>Penicillium chrysogenum species complex</taxon>
    </lineage>
</organism>
<dbReference type="SUPFAM" id="SSF50965">
    <property type="entry name" value="Galactose oxidase, central domain"/>
    <property type="match status" value="1"/>
</dbReference>
<dbReference type="Gene3D" id="2.60.120.260">
    <property type="entry name" value="Galactose-binding domain-like"/>
    <property type="match status" value="1"/>
</dbReference>
<evidence type="ECO:0000256" key="3">
    <source>
        <dbReference type="SAM" id="SignalP"/>
    </source>
</evidence>
<dbReference type="InterPro" id="IPR008979">
    <property type="entry name" value="Galactose-bd-like_sf"/>
</dbReference>
<feature type="region of interest" description="Disordered" evidence="2">
    <location>
        <begin position="28"/>
        <end position="53"/>
    </location>
</feature>
<sequence length="673" mass="73462">MRLRWLTGLLLLGLAQADNDNSVISDKQVTNQDHSATTDPYATTQAPPRGEKLSRRRWSVTCDSSQSGNECEKLLDDDLQSFWLSGAEGKTHEVTIDLSRAENVHAISVVSRQDGKTDGQIAAHQVFVSRDKDNWGEPVAYGTWYEGTGEKLAIFEPKEGQYVRLVSLGSNVTSISELNIYDGADPKTVPNGGVWGPTIDLPVVAVSGAVIPETNEVLVWSSWAKDDYLHSRGYTLTAVWNMNDNSVTQRKVQETHHDMFCSGMSYDGKGELLVTGGNNDKSTSIFDPASGKWTEGNTMIITRGYQASATIADGRVFIIGGSWNGGTNYDKDGEIYDPDTEKYSFLKNALVRPMWTDDQDSGYRRDSHGWLFGWKNDTVFQGGPSKNMNWYYTHGDGDQKPAGTRADANDSMSGNAVMFDAVNGKIITFGGSPSYENSYATTDAYLIEIDEPGSQPKVTAAKNPNGEGMAYARTFHTSVVLPDGGVFTAGGQSYGVPFNDSNAHLTPELYDPKTNQFNEQQPNSIVRVYHSISLLLPDGRVFNGGSGLGVSAPTNHFDAQIYSPHYLFNQDGSLATRPTIDSVANKNLRAGDKLSISASIDVKNASLIRYGTTTHTVNTDQRRISLDSWTANEGSYETTLPGDSGILLPGPWMLFILNDDGVPSVSQTIHIQV</sequence>
<dbReference type="InterPro" id="IPR011043">
    <property type="entry name" value="Gal_Oxase/kelch_b-propeller"/>
</dbReference>
<dbReference type="Pfam" id="PF00754">
    <property type="entry name" value="F5_F8_type_C"/>
    <property type="match status" value="1"/>
</dbReference>
<dbReference type="InterPro" id="IPR000421">
    <property type="entry name" value="FA58C"/>
</dbReference>
<dbReference type="PANTHER" id="PTHR32208:SF68">
    <property type="entry name" value="GALACTOSE OXIDASE"/>
    <property type="match status" value="1"/>
</dbReference>
<dbReference type="InterPro" id="IPR006652">
    <property type="entry name" value="Kelch_1"/>
</dbReference>
<dbReference type="Pfam" id="PF01344">
    <property type="entry name" value="Kelch_1"/>
    <property type="match status" value="1"/>
</dbReference>
<dbReference type="AlphaFoldDB" id="A0A167UME9"/>
<dbReference type="InterPro" id="IPR015202">
    <property type="entry name" value="GO-like_E_set"/>
</dbReference>
<evidence type="ECO:0000256" key="1">
    <source>
        <dbReference type="ARBA" id="ARBA00022729"/>
    </source>
</evidence>
<dbReference type="Proteomes" id="UP000076449">
    <property type="component" value="Chromosome II"/>
</dbReference>
<feature type="compositionally biased region" description="Polar residues" evidence="2">
    <location>
        <begin position="28"/>
        <end position="46"/>
    </location>
</feature>
<evidence type="ECO:0000256" key="2">
    <source>
        <dbReference type="SAM" id="MobiDB-lite"/>
    </source>
</evidence>
<feature type="chain" id="PRO_5007893079" evidence="3">
    <location>
        <begin position="18"/>
        <end position="673"/>
    </location>
</feature>
<evidence type="ECO:0000313" key="5">
    <source>
        <dbReference type="EMBL" id="KZN89419.1"/>
    </source>
</evidence>
<protein>
    <submittedName>
        <fullName evidence="5">Galactose oxidase</fullName>
    </submittedName>
</protein>
<evidence type="ECO:0000259" key="4">
    <source>
        <dbReference type="PROSITE" id="PS50022"/>
    </source>
</evidence>
<dbReference type="Gene3D" id="2.130.10.80">
    <property type="entry name" value="Galactose oxidase/kelch, beta-propeller"/>
    <property type="match status" value="1"/>
</dbReference>
<dbReference type="CDD" id="cd02851">
    <property type="entry name" value="E_set_GO_C"/>
    <property type="match status" value="1"/>
</dbReference>
<dbReference type="InterPro" id="IPR037293">
    <property type="entry name" value="Gal_Oxidase_central_sf"/>
</dbReference>
<accession>A0A167UME9</accession>
<dbReference type="SUPFAM" id="SSF81296">
    <property type="entry name" value="E set domains"/>
    <property type="match status" value="1"/>
</dbReference>
<dbReference type="PANTHER" id="PTHR32208">
    <property type="entry name" value="SECRETED PROTEIN-RELATED"/>
    <property type="match status" value="1"/>
</dbReference>
<dbReference type="SMART" id="SM00612">
    <property type="entry name" value="Kelch"/>
    <property type="match status" value="3"/>
</dbReference>
<dbReference type="SUPFAM" id="SSF49785">
    <property type="entry name" value="Galactose-binding domain-like"/>
    <property type="match status" value="1"/>
</dbReference>
<proteinExistence type="predicted"/>
<reference evidence="5" key="1">
    <citation type="journal article" date="2014" name="Genome Announc.">
        <title>Complete sequencing and chromosome-scale genome assembly of the industrial progenitor strain P2niaD18 from the penicillin producer Penicillium chrysogenum.</title>
        <authorList>
            <person name="Specht T."/>
            <person name="Dahlmann T.A."/>
            <person name="Zadra I."/>
            <person name="Kurnsteiner H."/>
            <person name="Kuck U."/>
        </authorList>
    </citation>
    <scope>NUCLEOTIDE SEQUENCE [LARGE SCALE GENOMIC DNA]</scope>
    <source>
        <strain evidence="5">P2niaD18</strain>
    </source>
</reference>
<dbReference type="Gene3D" id="2.60.40.10">
    <property type="entry name" value="Immunoglobulins"/>
    <property type="match status" value="1"/>
</dbReference>
<name>A0A167UME9_PENCH</name>
<keyword evidence="1 3" id="KW-0732">Signal</keyword>
<dbReference type="EMBL" id="CM002799">
    <property type="protein sequence ID" value="KZN89419.1"/>
    <property type="molecule type" value="Genomic_DNA"/>
</dbReference>
<dbReference type="InterPro" id="IPR013783">
    <property type="entry name" value="Ig-like_fold"/>
</dbReference>
<dbReference type="UniPathway" id="UPA00280"/>
<gene>
    <name evidence="5" type="ORF">EN45_080240</name>
</gene>
<dbReference type="PROSITE" id="PS50022">
    <property type="entry name" value="FA58C_3"/>
    <property type="match status" value="1"/>
</dbReference>